<organism evidence="1 2">
    <name type="scientific">Gossypium darwinii</name>
    <name type="common">Darwin's cotton</name>
    <name type="synonym">Gossypium barbadense var. darwinii</name>
    <dbReference type="NCBI Taxonomy" id="34276"/>
    <lineage>
        <taxon>Eukaryota</taxon>
        <taxon>Viridiplantae</taxon>
        <taxon>Streptophyta</taxon>
        <taxon>Embryophyta</taxon>
        <taxon>Tracheophyta</taxon>
        <taxon>Spermatophyta</taxon>
        <taxon>Magnoliopsida</taxon>
        <taxon>eudicotyledons</taxon>
        <taxon>Gunneridae</taxon>
        <taxon>Pentapetalae</taxon>
        <taxon>rosids</taxon>
        <taxon>malvids</taxon>
        <taxon>Malvales</taxon>
        <taxon>Malvaceae</taxon>
        <taxon>Malvoideae</taxon>
        <taxon>Gossypium</taxon>
    </lineage>
</organism>
<protein>
    <submittedName>
        <fullName evidence="1">Uncharacterized protein</fullName>
    </submittedName>
</protein>
<accession>A0A5D2BK38</accession>
<dbReference type="EMBL" id="CM017708">
    <property type="protein sequence ID" value="TYG57691.1"/>
    <property type="molecule type" value="Genomic_DNA"/>
</dbReference>
<keyword evidence="2" id="KW-1185">Reference proteome</keyword>
<evidence type="ECO:0000313" key="1">
    <source>
        <dbReference type="EMBL" id="TYG57691.1"/>
    </source>
</evidence>
<name>A0A5D2BK38_GOSDA</name>
<gene>
    <name evidence="1" type="ORF">ES288_D08G163000v1</name>
</gene>
<evidence type="ECO:0000313" key="2">
    <source>
        <dbReference type="Proteomes" id="UP000323506"/>
    </source>
</evidence>
<dbReference type="Proteomes" id="UP000323506">
    <property type="component" value="Chromosome D08"/>
</dbReference>
<dbReference type="AlphaFoldDB" id="A0A5D2BK38"/>
<sequence length="57" mass="6789">MAEVYFAGSQLQPDSIKCFLFPDEITLKRRLKHKETFKSHHSHKKLPPNHFTLLFSY</sequence>
<proteinExistence type="predicted"/>
<reference evidence="1 2" key="1">
    <citation type="submission" date="2019-06" db="EMBL/GenBank/DDBJ databases">
        <title>WGS assembly of Gossypium darwinii.</title>
        <authorList>
            <person name="Chen Z.J."/>
            <person name="Sreedasyam A."/>
            <person name="Ando A."/>
            <person name="Song Q."/>
            <person name="De L."/>
            <person name="Hulse-Kemp A."/>
            <person name="Ding M."/>
            <person name="Ye W."/>
            <person name="Kirkbride R."/>
            <person name="Jenkins J."/>
            <person name="Plott C."/>
            <person name="Lovell J."/>
            <person name="Lin Y.-M."/>
            <person name="Vaughn R."/>
            <person name="Liu B."/>
            <person name="Li W."/>
            <person name="Simpson S."/>
            <person name="Scheffler B."/>
            <person name="Saski C."/>
            <person name="Grover C."/>
            <person name="Hu G."/>
            <person name="Conover J."/>
            <person name="Carlson J."/>
            <person name="Shu S."/>
            <person name="Boston L."/>
            <person name="Williams M."/>
            <person name="Peterson D."/>
            <person name="Mcgee K."/>
            <person name="Jones D."/>
            <person name="Wendel J."/>
            <person name="Stelly D."/>
            <person name="Grimwood J."/>
            <person name="Schmutz J."/>
        </authorList>
    </citation>
    <scope>NUCLEOTIDE SEQUENCE [LARGE SCALE GENOMIC DNA]</scope>
    <source>
        <strain evidence="1">1808015.09</strain>
    </source>
</reference>